<evidence type="ECO:0000256" key="2">
    <source>
        <dbReference type="SAM" id="Phobius"/>
    </source>
</evidence>
<dbReference type="PANTHER" id="PTHR12286:SF5">
    <property type="entry name" value="SACCHAROPINE DEHYDROGENASE-LIKE OXIDOREDUCTASE"/>
    <property type="match status" value="1"/>
</dbReference>
<dbReference type="InterPro" id="IPR036291">
    <property type="entry name" value="NAD(P)-bd_dom_sf"/>
</dbReference>
<dbReference type="EMBL" id="CAUYUE010000006">
    <property type="protein sequence ID" value="CAK0780304.1"/>
    <property type="molecule type" value="Genomic_DNA"/>
</dbReference>
<dbReference type="SUPFAM" id="SSF51735">
    <property type="entry name" value="NAD(P)-binding Rossmann-fold domains"/>
    <property type="match status" value="1"/>
</dbReference>
<feature type="transmembrane region" description="Helical" evidence="2">
    <location>
        <begin position="280"/>
        <end position="301"/>
    </location>
</feature>
<organism evidence="4 5">
    <name type="scientific">Coccomyxa viridis</name>
    <dbReference type="NCBI Taxonomy" id="1274662"/>
    <lineage>
        <taxon>Eukaryota</taxon>
        <taxon>Viridiplantae</taxon>
        <taxon>Chlorophyta</taxon>
        <taxon>core chlorophytes</taxon>
        <taxon>Trebouxiophyceae</taxon>
        <taxon>Trebouxiophyceae incertae sedis</taxon>
        <taxon>Coccomyxaceae</taxon>
        <taxon>Coccomyxa</taxon>
    </lineage>
</organism>
<dbReference type="GO" id="GO:0005886">
    <property type="term" value="C:plasma membrane"/>
    <property type="evidence" value="ECO:0007669"/>
    <property type="project" value="TreeGrafter"/>
</dbReference>
<reference evidence="4 5" key="1">
    <citation type="submission" date="2023-10" db="EMBL/GenBank/DDBJ databases">
        <authorList>
            <person name="Maclean D."/>
            <person name="Macfadyen A."/>
        </authorList>
    </citation>
    <scope>NUCLEOTIDE SEQUENCE [LARGE SCALE GENOMIC DNA]</scope>
</reference>
<dbReference type="Proteomes" id="UP001314263">
    <property type="component" value="Unassembled WGS sequence"/>
</dbReference>
<evidence type="ECO:0000313" key="4">
    <source>
        <dbReference type="EMBL" id="CAK0780304.1"/>
    </source>
</evidence>
<dbReference type="Pfam" id="PF03435">
    <property type="entry name" value="Sacchrp_dh_NADP"/>
    <property type="match status" value="1"/>
</dbReference>
<sequence length="421" mass="45372">MAEKQFQIVVLGASGFVGKLVAKHLAQDYVGKSNLRWAMAARSKSKLEMLRSDLAKINPAMKDVPILTADATDQASIDSVVKQTKVVIACAGPYAKLGTPVVDACVRLGAHCVDITGEVPWVSRTIRKYHDEAAARKVKIVHMCGFDSIPSDLGAHMVANAIFNKHKKKTAQVRMLMGKSAGAVSGGTIASLMGAMFDETPEELRLSADPYALNPPNAHRGPDGKDSWAPAHDKLTKKWTMPFVMQPINTRVVRRSNALLGNIYGDNFSYTEAMEVPGPVVAGLGSTVLGLIYVVLSLRFLRPLVMKVLPAPGQGPSEKQQVEGFWNARVWGVAEAGAGKKPEVVTAKLSGHRDPGYWETSRMLLESALCLALQEDELKKAGKLQGGVLTPASAMGMLLVDRLNEAGMDFRVESDTAIAEE</sequence>
<dbReference type="GO" id="GO:0009247">
    <property type="term" value="P:glycolipid biosynthetic process"/>
    <property type="evidence" value="ECO:0007669"/>
    <property type="project" value="TreeGrafter"/>
</dbReference>
<evidence type="ECO:0000259" key="3">
    <source>
        <dbReference type="Pfam" id="PF03435"/>
    </source>
</evidence>
<dbReference type="InterPro" id="IPR051276">
    <property type="entry name" value="Saccharopine_DH-like_oxidrdct"/>
</dbReference>
<feature type="transmembrane region" description="Helical" evidence="2">
    <location>
        <begin position="176"/>
        <end position="197"/>
    </location>
</feature>
<dbReference type="Gene3D" id="3.40.50.720">
    <property type="entry name" value="NAD(P)-binding Rossmann-like Domain"/>
    <property type="match status" value="1"/>
</dbReference>
<keyword evidence="5" id="KW-1185">Reference proteome</keyword>
<evidence type="ECO:0000313" key="5">
    <source>
        <dbReference type="Proteomes" id="UP001314263"/>
    </source>
</evidence>
<comment type="caution">
    <text evidence="4">The sequence shown here is derived from an EMBL/GenBank/DDBJ whole genome shotgun (WGS) entry which is preliminary data.</text>
</comment>
<dbReference type="AlphaFoldDB" id="A0AAV1I6H2"/>
<keyword evidence="2" id="KW-0812">Transmembrane</keyword>
<keyword evidence="2" id="KW-1133">Transmembrane helix</keyword>
<evidence type="ECO:0000256" key="1">
    <source>
        <dbReference type="ARBA" id="ARBA00038048"/>
    </source>
</evidence>
<dbReference type="InterPro" id="IPR005097">
    <property type="entry name" value="Sacchrp_dh_NADP-bd"/>
</dbReference>
<proteinExistence type="inferred from homology"/>
<keyword evidence="2" id="KW-0472">Membrane</keyword>
<dbReference type="GO" id="GO:0005739">
    <property type="term" value="C:mitochondrion"/>
    <property type="evidence" value="ECO:0007669"/>
    <property type="project" value="TreeGrafter"/>
</dbReference>
<accession>A0AAV1I6H2</accession>
<feature type="domain" description="Saccharopine dehydrogenase NADP binding" evidence="3">
    <location>
        <begin position="8"/>
        <end position="138"/>
    </location>
</feature>
<comment type="similarity">
    <text evidence="1">Belongs to the saccharopine dehydrogenase family.</text>
</comment>
<protein>
    <recommendedName>
        <fullName evidence="3">Saccharopine dehydrogenase NADP binding domain-containing protein</fullName>
    </recommendedName>
</protein>
<dbReference type="PANTHER" id="PTHR12286">
    <property type="entry name" value="SACCHAROPINE DEHYDROGENASE-LIKE OXIDOREDUCTASE"/>
    <property type="match status" value="1"/>
</dbReference>
<dbReference type="GO" id="GO:0005811">
    <property type="term" value="C:lipid droplet"/>
    <property type="evidence" value="ECO:0007669"/>
    <property type="project" value="TreeGrafter"/>
</dbReference>
<name>A0AAV1I6H2_9CHLO</name>
<gene>
    <name evidence="4" type="ORF">CVIRNUC_005005</name>
</gene>